<dbReference type="HOGENOM" id="CLU_049301_2_3_11"/>
<dbReference type="PRINTS" id="PR01438">
    <property type="entry name" value="UNVRSLSTRESS"/>
</dbReference>
<dbReference type="PANTHER" id="PTHR46268:SF6">
    <property type="entry name" value="UNIVERSAL STRESS PROTEIN UP12"/>
    <property type="match status" value="1"/>
</dbReference>
<organism evidence="3">
    <name type="scientific">Mycolicibacterium gilvum (strain PYR-GCK)</name>
    <name type="common">Mycobacterium gilvum (strain PYR-GCK)</name>
    <dbReference type="NCBI Taxonomy" id="350054"/>
    <lineage>
        <taxon>Bacteria</taxon>
        <taxon>Bacillati</taxon>
        <taxon>Actinomycetota</taxon>
        <taxon>Actinomycetes</taxon>
        <taxon>Mycobacteriales</taxon>
        <taxon>Mycobacteriaceae</taxon>
        <taxon>Mycolicibacterium</taxon>
    </lineage>
</organism>
<name>A4TEF5_MYCGI</name>
<reference evidence="3" key="1">
    <citation type="submission" date="2007-04" db="EMBL/GenBank/DDBJ databases">
        <authorList>
            <consortium name="US DOE Joint Genome Institute"/>
            <person name="Copeland A."/>
            <person name="Lucas S."/>
            <person name="Lapidus A."/>
            <person name="Barry K."/>
            <person name="Detter J.C."/>
            <person name="Glavina del Rio T."/>
            <person name="Hammon N."/>
            <person name="Israni S."/>
            <person name="Dalin E."/>
            <person name="Tice H."/>
            <person name="Pitluck S."/>
            <person name="Chain P."/>
            <person name="Malfatti S."/>
            <person name="Shin M."/>
            <person name="Vergez L."/>
            <person name="Schmutz J."/>
            <person name="Larimer F."/>
            <person name="Land M."/>
            <person name="Hauser L."/>
            <person name="Kyrpides N."/>
            <person name="Mikhailova N."/>
            <person name="Miller C."/>
            <person name="Richardson P."/>
        </authorList>
    </citation>
    <scope>NUCLEOTIDE SEQUENCE</scope>
    <source>
        <strain evidence="3">PYR-GCK</strain>
    </source>
</reference>
<evidence type="ECO:0000256" key="1">
    <source>
        <dbReference type="ARBA" id="ARBA00008791"/>
    </source>
</evidence>
<feature type="domain" description="UspA" evidence="2">
    <location>
        <begin position="11"/>
        <end position="150"/>
    </location>
</feature>
<dbReference type="STRING" id="350054.Mflv_4999"/>
<accession>A4TEF5</accession>
<proteinExistence type="inferred from homology"/>
<dbReference type="eggNOG" id="COG0589">
    <property type="taxonomic scope" value="Bacteria"/>
</dbReference>
<evidence type="ECO:0000259" key="2">
    <source>
        <dbReference type="Pfam" id="PF00582"/>
    </source>
</evidence>
<dbReference type="KEGG" id="mgi:Mflv_4999"/>
<dbReference type="PANTHER" id="PTHR46268">
    <property type="entry name" value="STRESS RESPONSE PROTEIN NHAX"/>
    <property type="match status" value="1"/>
</dbReference>
<reference evidence="3" key="2">
    <citation type="journal article" date="2013" name="PLoS ONE">
        <title>A Gene Expression Study of the Activities of Aromatic Ring-Cleavage Dioxygenases in Mycobacterium gilvum PYR-GCK to Changes in Salinity and pH during Pyrene Degradation.</title>
        <authorList>
            <person name="Badejo A.C."/>
            <person name="Badejo A.O."/>
            <person name="Shin K.H."/>
            <person name="Chai Y.G."/>
        </authorList>
    </citation>
    <scope>NUCLEOTIDE SEQUENCE [LARGE SCALE GENOMIC DNA]</scope>
    <source>
        <strain evidence="3">PYR-GCK</strain>
    </source>
</reference>
<protein>
    <submittedName>
        <fullName evidence="3">UspA domain protein</fullName>
    </submittedName>
</protein>
<dbReference type="InterPro" id="IPR006015">
    <property type="entry name" value="Universal_stress_UspA"/>
</dbReference>
<dbReference type="OrthoDB" id="3174546at2"/>
<dbReference type="EMBL" id="CP000656">
    <property type="protein sequence ID" value="ABP47465.1"/>
    <property type="molecule type" value="Genomic_DNA"/>
</dbReference>
<dbReference type="InterPro" id="IPR006016">
    <property type="entry name" value="UspA"/>
</dbReference>
<dbReference type="Pfam" id="PF00582">
    <property type="entry name" value="Usp"/>
    <property type="match status" value="2"/>
</dbReference>
<dbReference type="InterPro" id="IPR014729">
    <property type="entry name" value="Rossmann-like_a/b/a_fold"/>
</dbReference>
<sequence length="296" mass="31152">MTLPTNRPYGVVAAVDGSPSSLAAAQWAAREASLRDVPVTLVHVKPTDEIGPWLDMPVVPEYTAAIDRRCAEIVAEAVKVVSAALQDRRQVPVKEVTLSGRVKPMLVEASGEADLLVVGCRGLSGLGRLLLGSTTAAMLHHARCPVAVIHDEEVEEAASSDPVVVGVDASPASEPAVALAFDEASRRGVGLVAVHTWMNSADFYVDVSVIDVAAQAEEELAQRLAGWGEQYPDVEVRRVVAQDNPTHRLIDESRRAQLLVVGSHGRGGFTGMLLGSVSSAVAQAARLPVIVVRGAG</sequence>
<comment type="similarity">
    <text evidence="1">Belongs to the universal stress protein A family.</text>
</comment>
<dbReference type="AlphaFoldDB" id="A4TEF5"/>
<feature type="domain" description="UspA" evidence="2">
    <location>
        <begin position="162"/>
        <end position="293"/>
    </location>
</feature>
<gene>
    <name evidence="3" type="ordered locus">Mflv_4999</name>
</gene>
<dbReference type="SUPFAM" id="SSF52402">
    <property type="entry name" value="Adenine nucleotide alpha hydrolases-like"/>
    <property type="match status" value="2"/>
</dbReference>
<evidence type="ECO:0000313" key="3">
    <source>
        <dbReference type="EMBL" id="ABP47465.1"/>
    </source>
</evidence>
<dbReference type="Gene3D" id="3.40.50.620">
    <property type="entry name" value="HUPs"/>
    <property type="match status" value="2"/>
</dbReference>